<sequence length="398" mass="44576">MWRNGIKGAHIQELYSLDQSTFRSLANHRHPVYGFIFLIKPQGSRLSKVRSLEQQPDFSKVYFAQQVIPDACGTQAILSIALNSEGQGSEGGDDDDGDGLDIGPLLRNFKDFTTGFSPLNKGLTMTNCIQLRENHNSSAGRYEQSTRPADITDGHGDKRTARKPVKSPGLKAPKKRKCGGTGKDGRPLKKRSRPSQPVASTTTATATTPASDSIHKDIKALSPNDVSDDESKLDKEADYHYIAYVHIDGYIWELDGLQPEPIRLAACSKDQWVNEARLEFKARVLSFDDDEQSFVLMAMTKDPIVTLSQRIHSLRHSSFSSPKKKGQQQQREELELLEETLRREEMEREAEKSAIQEMEADYRPALEFFMLALTTLDHPPDRLSDLPMDIDDSSVIGK</sequence>
<keyword evidence="5 8" id="KW-0833">Ubl conjugation pathway</keyword>
<evidence type="ECO:0000256" key="5">
    <source>
        <dbReference type="ARBA" id="ARBA00022786"/>
    </source>
</evidence>
<feature type="compositionally biased region" description="Basic and acidic residues" evidence="10">
    <location>
        <begin position="150"/>
        <end position="159"/>
    </location>
</feature>
<dbReference type="InterPro" id="IPR036959">
    <property type="entry name" value="Peptidase_C12_UCH_sf"/>
</dbReference>
<dbReference type="InterPro" id="IPR038765">
    <property type="entry name" value="Papain-like_cys_pep_sf"/>
</dbReference>
<keyword evidence="9" id="KW-0175">Coiled coil</keyword>
<dbReference type="OrthoDB" id="1924260at2759"/>
<dbReference type="PANTHER" id="PTHR10589">
    <property type="entry name" value="UBIQUITIN CARBOXYL-TERMINAL HYDROLASE"/>
    <property type="match status" value="1"/>
</dbReference>
<organism evidence="12 13">
    <name type="scientific">Linnemannia gamsii</name>
    <dbReference type="NCBI Taxonomy" id="64522"/>
    <lineage>
        <taxon>Eukaryota</taxon>
        <taxon>Fungi</taxon>
        <taxon>Fungi incertae sedis</taxon>
        <taxon>Mucoromycota</taxon>
        <taxon>Mortierellomycotina</taxon>
        <taxon>Mortierellomycetes</taxon>
        <taxon>Mortierellales</taxon>
        <taxon>Mortierellaceae</taxon>
        <taxon>Linnemannia</taxon>
    </lineage>
</organism>
<keyword evidence="6 8" id="KW-0378">Hydrolase</keyword>
<dbReference type="GO" id="GO:0004843">
    <property type="term" value="F:cysteine-type deubiquitinase activity"/>
    <property type="evidence" value="ECO:0007669"/>
    <property type="project" value="UniProtKB-UniRule"/>
</dbReference>
<dbReference type="Gene3D" id="3.40.532.10">
    <property type="entry name" value="Peptidase C12, ubiquitin carboxyl-terminal hydrolase"/>
    <property type="match status" value="1"/>
</dbReference>
<feature type="site" description="Important for enzyme activity" evidence="8">
    <location>
        <position position="255"/>
    </location>
</feature>
<dbReference type="GO" id="GO:0005737">
    <property type="term" value="C:cytoplasm"/>
    <property type="evidence" value="ECO:0007669"/>
    <property type="project" value="TreeGrafter"/>
</dbReference>
<evidence type="ECO:0000256" key="4">
    <source>
        <dbReference type="ARBA" id="ARBA00022670"/>
    </source>
</evidence>
<feature type="coiled-coil region" evidence="9">
    <location>
        <begin position="324"/>
        <end position="361"/>
    </location>
</feature>
<reference evidence="12" key="1">
    <citation type="journal article" date="2020" name="Fungal Divers.">
        <title>Resolving the Mortierellaceae phylogeny through synthesis of multi-gene phylogenetics and phylogenomics.</title>
        <authorList>
            <person name="Vandepol N."/>
            <person name="Liber J."/>
            <person name="Desiro A."/>
            <person name="Na H."/>
            <person name="Kennedy M."/>
            <person name="Barry K."/>
            <person name="Grigoriev I.V."/>
            <person name="Miller A.N."/>
            <person name="O'Donnell K."/>
            <person name="Stajich J.E."/>
            <person name="Bonito G."/>
        </authorList>
    </citation>
    <scope>NUCLEOTIDE SEQUENCE</scope>
    <source>
        <strain evidence="12">NVP60</strain>
    </source>
</reference>
<protein>
    <recommendedName>
        <fullName evidence="3 8">ubiquitinyl hydrolase 1</fullName>
        <ecNumber evidence="3 8">3.4.19.12</ecNumber>
    </recommendedName>
</protein>
<proteinExistence type="inferred from homology"/>
<evidence type="ECO:0000259" key="11">
    <source>
        <dbReference type="PROSITE" id="PS52048"/>
    </source>
</evidence>
<dbReference type="EC" id="3.4.19.12" evidence="3 8"/>
<feature type="site" description="Transition state stabilizer" evidence="8">
    <location>
        <position position="66"/>
    </location>
</feature>
<comment type="caution">
    <text evidence="12">The sequence shown here is derived from an EMBL/GenBank/DDBJ whole genome shotgun (WGS) entry which is preliminary data.</text>
</comment>
<evidence type="ECO:0000256" key="2">
    <source>
        <dbReference type="ARBA" id="ARBA00009326"/>
    </source>
</evidence>
<dbReference type="InterPro" id="IPR001578">
    <property type="entry name" value="Peptidase_C12_UCH"/>
</dbReference>
<dbReference type="AlphaFoldDB" id="A0A9P6UHB3"/>
<feature type="compositionally biased region" description="Low complexity" evidence="10">
    <location>
        <begin position="199"/>
        <end position="211"/>
    </location>
</feature>
<feature type="active site" description="Proton donor" evidence="8">
    <location>
        <position position="240"/>
    </location>
</feature>
<dbReference type="PROSITE" id="PS52048">
    <property type="entry name" value="UCH_DOMAIN"/>
    <property type="match status" value="1"/>
</dbReference>
<evidence type="ECO:0000256" key="3">
    <source>
        <dbReference type="ARBA" id="ARBA00012759"/>
    </source>
</evidence>
<dbReference type="SUPFAM" id="SSF54001">
    <property type="entry name" value="Cysteine proteinases"/>
    <property type="match status" value="1"/>
</dbReference>
<dbReference type="GO" id="GO:0016579">
    <property type="term" value="P:protein deubiquitination"/>
    <property type="evidence" value="ECO:0007669"/>
    <property type="project" value="TreeGrafter"/>
</dbReference>
<dbReference type="Pfam" id="PF01088">
    <property type="entry name" value="Peptidase_C12"/>
    <property type="match status" value="1"/>
</dbReference>
<dbReference type="EMBL" id="JAAAIN010001974">
    <property type="protein sequence ID" value="KAG0298662.1"/>
    <property type="molecule type" value="Genomic_DNA"/>
</dbReference>
<dbReference type="Proteomes" id="UP000823405">
    <property type="component" value="Unassembled WGS sequence"/>
</dbReference>
<evidence type="ECO:0000256" key="6">
    <source>
        <dbReference type="ARBA" id="ARBA00022801"/>
    </source>
</evidence>
<evidence type="ECO:0000256" key="8">
    <source>
        <dbReference type="PROSITE-ProRule" id="PRU01393"/>
    </source>
</evidence>
<comment type="catalytic activity">
    <reaction evidence="1 8">
        <text>Thiol-dependent hydrolysis of ester, thioester, amide, peptide and isopeptide bonds formed by the C-terminal Gly of ubiquitin (a 76-residue protein attached to proteins as an intracellular targeting signal).</text>
        <dbReference type="EC" id="3.4.19.12"/>
    </reaction>
</comment>
<evidence type="ECO:0000256" key="9">
    <source>
        <dbReference type="SAM" id="Coils"/>
    </source>
</evidence>
<evidence type="ECO:0000256" key="7">
    <source>
        <dbReference type="ARBA" id="ARBA00022807"/>
    </source>
</evidence>
<feature type="compositionally biased region" description="Polar residues" evidence="10">
    <location>
        <begin position="136"/>
        <end position="147"/>
    </location>
</feature>
<comment type="similarity">
    <text evidence="2 8">Belongs to the peptidase C12 family.</text>
</comment>
<keyword evidence="13" id="KW-1185">Reference proteome</keyword>
<accession>A0A9P6UHB3</accession>
<evidence type="ECO:0000313" key="13">
    <source>
        <dbReference type="Proteomes" id="UP000823405"/>
    </source>
</evidence>
<evidence type="ECO:0000256" key="1">
    <source>
        <dbReference type="ARBA" id="ARBA00000707"/>
    </source>
</evidence>
<feature type="domain" description="UCH catalytic" evidence="11">
    <location>
        <begin position="1"/>
        <end position="301"/>
    </location>
</feature>
<dbReference type="GO" id="GO:0006511">
    <property type="term" value="P:ubiquitin-dependent protein catabolic process"/>
    <property type="evidence" value="ECO:0007669"/>
    <property type="project" value="UniProtKB-UniRule"/>
</dbReference>
<evidence type="ECO:0000256" key="10">
    <source>
        <dbReference type="SAM" id="MobiDB-lite"/>
    </source>
</evidence>
<dbReference type="PANTHER" id="PTHR10589:SF16">
    <property type="entry name" value="UBIQUITIN CARBOXYL-TERMINAL HYDROLASE ISOZYME L5"/>
    <property type="match status" value="1"/>
</dbReference>
<keyword evidence="4 8" id="KW-0645">Protease</keyword>
<feature type="region of interest" description="Disordered" evidence="10">
    <location>
        <begin position="136"/>
        <end position="214"/>
    </location>
</feature>
<keyword evidence="7 8" id="KW-0788">Thiol protease</keyword>
<evidence type="ECO:0000313" key="12">
    <source>
        <dbReference type="EMBL" id="KAG0298662.1"/>
    </source>
</evidence>
<feature type="active site" description="Nucleophile" evidence="8">
    <location>
        <position position="72"/>
    </location>
</feature>
<name>A0A9P6UHB3_9FUNG</name>
<gene>
    <name evidence="12" type="ORF">BGZ97_003989</name>
</gene>